<evidence type="ECO:0000256" key="3">
    <source>
        <dbReference type="ARBA" id="ARBA00022692"/>
    </source>
</evidence>
<name>A0A7X2V4Q8_9BACI</name>
<proteinExistence type="predicted"/>
<comment type="caution">
    <text evidence="8">The sequence shown here is derived from an EMBL/GenBank/DDBJ whole genome shotgun (WGS) entry which is preliminary data.</text>
</comment>
<protein>
    <submittedName>
        <fullName evidence="8">RDD family protein</fullName>
    </submittedName>
</protein>
<evidence type="ECO:0000256" key="6">
    <source>
        <dbReference type="SAM" id="Phobius"/>
    </source>
</evidence>
<reference evidence="8 9" key="1">
    <citation type="journal article" date="2017" name="Int. J. Syst. Evol. Microbiol.">
        <title>Bacillus mangrovi sp. nov., isolated from a sediment sample from a mangrove forest.</title>
        <authorList>
            <person name="Gupta V."/>
            <person name="Singh P.K."/>
            <person name="Korpole S."/>
            <person name="Tanuku N.R.S."/>
            <person name="Pinnaka A.K."/>
        </authorList>
    </citation>
    <scope>NUCLEOTIDE SEQUENCE [LARGE SCALE GENOMIC DNA]</scope>
    <source>
        <strain evidence="8 9">KCTC 33872</strain>
    </source>
</reference>
<dbReference type="AlphaFoldDB" id="A0A7X2V4Q8"/>
<feature type="transmembrane region" description="Helical" evidence="6">
    <location>
        <begin position="100"/>
        <end position="119"/>
    </location>
</feature>
<dbReference type="RefSeq" id="WP_155112185.1">
    <property type="nucleotide sequence ID" value="NZ_WMIB01000007.1"/>
</dbReference>
<evidence type="ECO:0000256" key="4">
    <source>
        <dbReference type="ARBA" id="ARBA00022989"/>
    </source>
</evidence>
<dbReference type="GO" id="GO:0005886">
    <property type="term" value="C:plasma membrane"/>
    <property type="evidence" value="ECO:0007669"/>
    <property type="project" value="UniProtKB-SubCell"/>
</dbReference>
<evidence type="ECO:0000256" key="2">
    <source>
        <dbReference type="ARBA" id="ARBA00022475"/>
    </source>
</evidence>
<dbReference type="PANTHER" id="PTHR36115">
    <property type="entry name" value="PROLINE-RICH ANTIGEN HOMOLOG-RELATED"/>
    <property type="match status" value="1"/>
</dbReference>
<evidence type="ECO:0000256" key="5">
    <source>
        <dbReference type="ARBA" id="ARBA00023136"/>
    </source>
</evidence>
<dbReference type="InterPro" id="IPR051791">
    <property type="entry name" value="Pra-immunoreactive"/>
</dbReference>
<sequence>MNTRKYAGFWIRCAAFLIDYAILSLIFIIPSIMMIGGDPAENTTMRFSIFTFALVPAVILYFTILPMTKWQGTIGKKLLGLKIINENGGRVSPGQAILRYIGYVISNAIFTVGFIMAAFTDRKRGLHDMIAKTYVVKSRTQEYAQPAAGQTSL</sequence>
<dbReference type="PANTHER" id="PTHR36115:SF9">
    <property type="entry name" value="LMO1584 PROTEIN"/>
    <property type="match status" value="1"/>
</dbReference>
<dbReference type="Proteomes" id="UP000434639">
    <property type="component" value="Unassembled WGS sequence"/>
</dbReference>
<feature type="transmembrane region" description="Helical" evidence="6">
    <location>
        <begin position="47"/>
        <end position="67"/>
    </location>
</feature>
<feature type="domain" description="RDD" evidence="7">
    <location>
        <begin position="6"/>
        <end position="132"/>
    </location>
</feature>
<gene>
    <name evidence="8" type="ORF">GKZ89_09590</name>
</gene>
<keyword evidence="4 6" id="KW-1133">Transmembrane helix</keyword>
<dbReference type="Pfam" id="PF06271">
    <property type="entry name" value="RDD"/>
    <property type="match status" value="1"/>
</dbReference>
<accession>A0A7X2V4Q8</accession>
<evidence type="ECO:0000313" key="8">
    <source>
        <dbReference type="EMBL" id="MTH53655.1"/>
    </source>
</evidence>
<feature type="transmembrane region" description="Helical" evidence="6">
    <location>
        <begin position="9"/>
        <end position="35"/>
    </location>
</feature>
<dbReference type="OrthoDB" id="9793824at2"/>
<evidence type="ECO:0000256" key="1">
    <source>
        <dbReference type="ARBA" id="ARBA00004651"/>
    </source>
</evidence>
<comment type="subcellular location">
    <subcellularLocation>
        <location evidence="1">Cell membrane</location>
        <topology evidence="1">Multi-pass membrane protein</topology>
    </subcellularLocation>
</comment>
<evidence type="ECO:0000313" key="9">
    <source>
        <dbReference type="Proteomes" id="UP000434639"/>
    </source>
</evidence>
<keyword evidence="2" id="KW-1003">Cell membrane</keyword>
<dbReference type="EMBL" id="WMIB01000007">
    <property type="protein sequence ID" value="MTH53655.1"/>
    <property type="molecule type" value="Genomic_DNA"/>
</dbReference>
<keyword evidence="5 6" id="KW-0472">Membrane</keyword>
<keyword evidence="3 6" id="KW-0812">Transmembrane</keyword>
<dbReference type="InterPro" id="IPR010432">
    <property type="entry name" value="RDD"/>
</dbReference>
<evidence type="ECO:0000259" key="7">
    <source>
        <dbReference type="Pfam" id="PF06271"/>
    </source>
</evidence>
<organism evidence="8 9">
    <name type="scientific">Metabacillus mangrovi</name>
    <dbReference type="NCBI Taxonomy" id="1491830"/>
    <lineage>
        <taxon>Bacteria</taxon>
        <taxon>Bacillati</taxon>
        <taxon>Bacillota</taxon>
        <taxon>Bacilli</taxon>
        <taxon>Bacillales</taxon>
        <taxon>Bacillaceae</taxon>
        <taxon>Metabacillus</taxon>
    </lineage>
</organism>
<keyword evidence="9" id="KW-1185">Reference proteome</keyword>